<protein>
    <submittedName>
        <fullName evidence="1">Uncharacterized protein</fullName>
    </submittedName>
</protein>
<name>A0A6G4WIS9_9HYPH</name>
<dbReference type="Proteomes" id="UP001642900">
    <property type="component" value="Unassembled WGS sequence"/>
</dbReference>
<evidence type="ECO:0000313" key="1">
    <source>
        <dbReference type="EMBL" id="NGO54103.1"/>
    </source>
</evidence>
<accession>A0A6G4WIS9</accession>
<gene>
    <name evidence="1" type="ORF">G6N73_23660</name>
</gene>
<dbReference type="AlphaFoldDB" id="A0A6G4WIS9"/>
<dbReference type="RefSeq" id="WP_165032116.1">
    <property type="nucleotide sequence ID" value="NZ_JAAKZF010000044.1"/>
</dbReference>
<evidence type="ECO:0000313" key="2">
    <source>
        <dbReference type="Proteomes" id="UP001642900"/>
    </source>
</evidence>
<dbReference type="EMBL" id="JAAKZF010000044">
    <property type="protein sequence ID" value="NGO54103.1"/>
    <property type="molecule type" value="Genomic_DNA"/>
</dbReference>
<sequence length="279" mass="31129">MKKTINLSVLRSQQHIITVIHNSVRYKLFQILFSDDGSMYVNFPYYRKTTGFAGKLQIPAGSVSHQVNLTDCAKLTSHLVKYAHHLSGQAHFSLTGKVKTEIKKQSVPIQELNGHIFTAMLQGIDGFEQANGKKYDHGWSDKRTTVEFNLGTIPIETIKFVAIMQPLHETVKGVRPIPNSNAIGPKFVYPKEGEPGLGFLLAPPESNPLAGHILQLRLHMIPHLDAKEDRSFFMLMGGFDPLEKIHDTTQSAECLVLSYPAENVDELKKAIGSIDLEEV</sequence>
<comment type="caution">
    <text evidence="1">The sequence shown here is derived from an EMBL/GenBank/DDBJ whole genome shotgun (WGS) entry which is preliminary data.</text>
</comment>
<keyword evidence="2" id="KW-1185">Reference proteome</keyword>
<reference evidence="1 2" key="1">
    <citation type="submission" date="2020-02" db="EMBL/GenBank/DDBJ databases">
        <title>Genome sequence of strain CCNWXJ40-4.</title>
        <authorList>
            <person name="Gao J."/>
            <person name="Sun J."/>
        </authorList>
    </citation>
    <scope>NUCLEOTIDE SEQUENCE [LARGE SCALE GENOMIC DNA]</scope>
    <source>
        <strain evidence="1 2">CCNWXJ 40-4</strain>
    </source>
</reference>
<organism evidence="1 2">
    <name type="scientific">Allomesorhizobium camelthorni</name>
    <dbReference type="NCBI Taxonomy" id="475069"/>
    <lineage>
        <taxon>Bacteria</taxon>
        <taxon>Pseudomonadati</taxon>
        <taxon>Pseudomonadota</taxon>
        <taxon>Alphaproteobacteria</taxon>
        <taxon>Hyphomicrobiales</taxon>
        <taxon>Phyllobacteriaceae</taxon>
        <taxon>Allomesorhizobium</taxon>
    </lineage>
</organism>
<proteinExistence type="predicted"/>